<evidence type="ECO:0000313" key="1">
    <source>
        <dbReference type="EMBL" id="KAJ8682910.1"/>
    </source>
</evidence>
<proteinExistence type="predicted"/>
<comment type="caution">
    <text evidence="1">The sequence shown here is derived from an EMBL/GenBank/DDBJ whole genome shotgun (WGS) entry which is preliminary data.</text>
</comment>
<keyword evidence="2" id="KW-1185">Reference proteome</keyword>
<reference evidence="1" key="1">
    <citation type="submission" date="2023-04" db="EMBL/GenBank/DDBJ databases">
        <title>A chromosome-level genome assembly of the parasitoid wasp Eretmocerus hayati.</title>
        <authorList>
            <person name="Zhong Y."/>
            <person name="Liu S."/>
            <person name="Liu Y."/>
        </authorList>
    </citation>
    <scope>NUCLEOTIDE SEQUENCE</scope>
    <source>
        <strain evidence="1">ZJU_SS_LIU_2023</strain>
    </source>
</reference>
<accession>A0ACC2PHL4</accession>
<dbReference type="Proteomes" id="UP001239111">
    <property type="component" value="Chromosome 1"/>
</dbReference>
<gene>
    <name evidence="1" type="ORF">QAD02_018702</name>
</gene>
<protein>
    <submittedName>
        <fullName evidence="1">Uncharacterized protein</fullName>
    </submittedName>
</protein>
<evidence type="ECO:0000313" key="2">
    <source>
        <dbReference type="Proteomes" id="UP001239111"/>
    </source>
</evidence>
<dbReference type="EMBL" id="CM056741">
    <property type="protein sequence ID" value="KAJ8682910.1"/>
    <property type="molecule type" value="Genomic_DNA"/>
</dbReference>
<sequence length="163" mass="18356">MLILTAYHCIRPSPPALVRVGSSDWTTGGELHHINPRGLCGYPNNGTFLLHDIGVAGWGYTPHGWPRYLQETNIGTMDKRDCYSHGYAMPESYAFCTHTHVTSICKGDSGGAVMYKGVQVGLVSHLNRGNPNVNYQCRSDHPDTMVFVPAYLNWIRYYMRIYE</sequence>
<organism evidence="1 2">
    <name type="scientific">Eretmocerus hayati</name>
    <dbReference type="NCBI Taxonomy" id="131215"/>
    <lineage>
        <taxon>Eukaryota</taxon>
        <taxon>Metazoa</taxon>
        <taxon>Ecdysozoa</taxon>
        <taxon>Arthropoda</taxon>
        <taxon>Hexapoda</taxon>
        <taxon>Insecta</taxon>
        <taxon>Pterygota</taxon>
        <taxon>Neoptera</taxon>
        <taxon>Endopterygota</taxon>
        <taxon>Hymenoptera</taxon>
        <taxon>Apocrita</taxon>
        <taxon>Proctotrupomorpha</taxon>
        <taxon>Chalcidoidea</taxon>
        <taxon>Aphelinidae</taxon>
        <taxon>Aphelininae</taxon>
        <taxon>Eretmocerus</taxon>
    </lineage>
</organism>
<name>A0ACC2PHL4_9HYME</name>